<evidence type="ECO:0000256" key="1">
    <source>
        <dbReference type="ARBA" id="ARBA00006525"/>
    </source>
</evidence>
<dbReference type="PANTHER" id="PTHR43022:SF1">
    <property type="entry name" value="PROTEIN SMF"/>
    <property type="match status" value="1"/>
</dbReference>
<dbReference type="Proteomes" id="UP001597427">
    <property type="component" value="Unassembled WGS sequence"/>
</dbReference>
<dbReference type="InterPro" id="IPR003488">
    <property type="entry name" value="DprA"/>
</dbReference>
<evidence type="ECO:0000259" key="2">
    <source>
        <dbReference type="Pfam" id="PF02481"/>
    </source>
</evidence>
<comment type="similarity">
    <text evidence="1">Belongs to the DprA/Smf family.</text>
</comment>
<evidence type="ECO:0000313" key="3">
    <source>
        <dbReference type="EMBL" id="MFD2729101.1"/>
    </source>
</evidence>
<keyword evidence="4" id="KW-1185">Reference proteome</keyword>
<accession>A0ABW5TIG7</accession>
<dbReference type="Gene3D" id="3.40.50.450">
    <property type="match status" value="1"/>
</dbReference>
<dbReference type="NCBIfam" id="TIGR00732">
    <property type="entry name" value="dprA"/>
    <property type="match status" value="1"/>
</dbReference>
<dbReference type="PANTHER" id="PTHR43022">
    <property type="entry name" value="PROTEIN SMF"/>
    <property type="match status" value="1"/>
</dbReference>
<dbReference type="Pfam" id="PF02481">
    <property type="entry name" value="DNA_processg_A"/>
    <property type="match status" value="1"/>
</dbReference>
<dbReference type="InterPro" id="IPR057666">
    <property type="entry name" value="DrpA_SLOG"/>
</dbReference>
<proteinExistence type="inferred from homology"/>
<dbReference type="SUPFAM" id="SSF102405">
    <property type="entry name" value="MCP/YpsA-like"/>
    <property type="match status" value="1"/>
</dbReference>
<protein>
    <submittedName>
        <fullName evidence="3">DNA-processing protein DprA</fullName>
    </submittedName>
</protein>
<reference evidence="4" key="1">
    <citation type="journal article" date="2019" name="Int. J. Syst. Evol. Microbiol.">
        <title>The Global Catalogue of Microorganisms (GCM) 10K type strain sequencing project: providing services to taxonomists for standard genome sequencing and annotation.</title>
        <authorList>
            <consortium name="The Broad Institute Genomics Platform"/>
            <consortium name="The Broad Institute Genome Sequencing Center for Infectious Disease"/>
            <person name="Wu L."/>
            <person name="Ma J."/>
        </authorList>
    </citation>
    <scope>NUCLEOTIDE SEQUENCE [LARGE SCALE GENOMIC DNA]</scope>
    <source>
        <strain evidence="4">TISTR 932</strain>
    </source>
</reference>
<comment type="caution">
    <text evidence="3">The sequence shown here is derived from an EMBL/GenBank/DDBJ whole genome shotgun (WGS) entry which is preliminary data.</text>
</comment>
<gene>
    <name evidence="3" type="primary">dprA</name>
    <name evidence="3" type="ORF">ACFSR0_06665</name>
</gene>
<name>A0ABW5TIG7_9ENTE</name>
<feature type="domain" description="Smf/DprA SLOG" evidence="2">
    <location>
        <begin position="79"/>
        <end position="289"/>
    </location>
</feature>
<dbReference type="EMBL" id="JBHUMO010000043">
    <property type="protein sequence ID" value="MFD2729101.1"/>
    <property type="molecule type" value="Genomic_DNA"/>
</dbReference>
<organism evidence="3 4">
    <name type="scientific">Enterococcus camelliae</name>
    <dbReference type="NCBI Taxonomy" id="453959"/>
    <lineage>
        <taxon>Bacteria</taxon>
        <taxon>Bacillati</taxon>
        <taxon>Bacillota</taxon>
        <taxon>Bacilli</taxon>
        <taxon>Lactobacillales</taxon>
        <taxon>Enterococcaceae</taxon>
        <taxon>Enterococcus</taxon>
    </lineage>
</organism>
<sequence>MQQKVSLERKLLLKLALCEGIGLVGKQRILQVSQELGTTEFTVHELCQISQLTKTKVQFQKNWLKLTDDWVEEQAHKQKFITLLDEAYPSQLKQIAYPPQVLFYEGQLALLNHTRLIGFVGAREATPYAKAVIHELLPPLVDANVVIVSGLAKGVDQWSHRATIVSGGHTIGVIGTGLDCCYPRESFPTFSEMKHHHLVITEYPLGTPPRRHHFPMRNRIIAGLSDGVVVIEAKEKSGALITAQLAMEFGKDVFAVPGDILSRQSQGCHQLIMDGASCTTDSKMVLDEVHFFRGNE</sequence>
<evidence type="ECO:0000313" key="4">
    <source>
        <dbReference type="Proteomes" id="UP001597427"/>
    </source>
</evidence>
<dbReference type="RefSeq" id="WP_379981142.1">
    <property type="nucleotide sequence ID" value="NZ_JBHUMO010000043.1"/>
</dbReference>